<dbReference type="InterPro" id="IPR020901">
    <property type="entry name" value="Prtase_inh_Kunz-CS"/>
</dbReference>
<dbReference type="GO" id="GO:0004867">
    <property type="term" value="F:serine-type endopeptidase inhibitor activity"/>
    <property type="evidence" value="ECO:0007669"/>
    <property type="project" value="UniProtKB-KW"/>
</dbReference>
<dbReference type="PROSITE" id="PS51162">
    <property type="entry name" value="THYROGLOBULIN_1_2"/>
    <property type="match status" value="1"/>
</dbReference>
<dbReference type="PANTHER" id="PTHR10083">
    <property type="entry name" value="KUNITZ-TYPE PROTEASE INHIBITOR-RELATED"/>
    <property type="match status" value="1"/>
</dbReference>
<feature type="domain" description="BPTI/Kunitz inhibitor" evidence="6">
    <location>
        <begin position="528"/>
        <end position="578"/>
    </location>
</feature>
<feature type="region of interest" description="Disordered" evidence="5">
    <location>
        <begin position="67"/>
        <end position="135"/>
    </location>
</feature>
<accession>A0AA36FZS2</accession>
<evidence type="ECO:0008006" key="10">
    <source>
        <dbReference type="Google" id="ProtNLM"/>
    </source>
</evidence>
<feature type="domain" description="BPTI/Kunitz inhibitor" evidence="6">
    <location>
        <begin position="609"/>
        <end position="659"/>
    </location>
</feature>
<feature type="region of interest" description="Disordered" evidence="5">
    <location>
        <begin position="399"/>
        <end position="426"/>
    </location>
</feature>
<evidence type="ECO:0000256" key="4">
    <source>
        <dbReference type="PROSITE-ProRule" id="PRU00500"/>
    </source>
</evidence>
<dbReference type="PANTHER" id="PTHR10083:SF374">
    <property type="entry name" value="BPTI_KUNITZ INHIBITOR DOMAIN-CONTAINING PROTEIN"/>
    <property type="match status" value="1"/>
</dbReference>
<feature type="region of interest" description="Disordered" evidence="5">
    <location>
        <begin position="907"/>
        <end position="952"/>
    </location>
</feature>
<proteinExistence type="predicted"/>
<reference evidence="8" key="1">
    <citation type="submission" date="2023-06" db="EMBL/GenBank/DDBJ databases">
        <authorList>
            <person name="Delattre M."/>
        </authorList>
    </citation>
    <scope>NUCLEOTIDE SEQUENCE</scope>
    <source>
        <strain evidence="8">AF72</strain>
    </source>
</reference>
<feature type="compositionally biased region" description="Polar residues" evidence="5">
    <location>
        <begin position="918"/>
        <end position="928"/>
    </location>
</feature>
<dbReference type="SMART" id="SM00289">
    <property type="entry name" value="WR1"/>
    <property type="match status" value="1"/>
</dbReference>
<dbReference type="InterPro" id="IPR006150">
    <property type="entry name" value="Cys_repeat_1"/>
</dbReference>
<dbReference type="Gene3D" id="4.10.800.10">
    <property type="entry name" value="Thyroglobulin type-1"/>
    <property type="match status" value="1"/>
</dbReference>
<dbReference type="InterPro" id="IPR036857">
    <property type="entry name" value="Thyroglobulin_1_sf"/>
</dbReference>
<feature type="compositionally biased region" description="Basic and acidic residues" evidence="5">
    <location>
        <begin position="113"/>
        <end position="123"/>
    </location>
</feature>
<evidence type="ECO:0000256" key="2">
    <source>
        <dbReference type="ARBA" id="ARBA00022900"/>
    </source>
</evidence>
<keyword evidence="9" id="KW-1185">Reference proteome</keyword>
<dbReference type="PROSITE" id="PS50279">
    <property type="entry name" value="BPTI_KUNITZ_2"/>
    <property type="match status" value="6"/>
</dbReference>
<gene>
    <name evidence="8" type="ORF">MSPICULIGERA_LOCUS11471</name>
</gene>
<dbReference type="EMBL" id="CATQJA010002613">
    <property type="protein sequence ID" value="CAJ0573102.1"/>
    <property type="molecule type" value="Genomic_DNA"/>
</dbReference>
<dbReference type="SMART" id="SM00211">
    <property type="entry name" value="TY"/>
    <property type="match status" value="1"/>
</dbReference>
<feature type="domain" description="BPTI/Kunitz inhibitor" evidence="6">
    <location>
        <begin position="813"/>
        <end position="863"/>
    </location>
</feature>
<name>A0AA36FZS2_9BILA</name>
<sequence length="952" mass="103968">MLTPASGNPSEADAPSKDGASQTRSQFVLRYYMRDSECVSYPYGHCANDDSEPRLFRYKEECEDACLSGPGNLGTPKETKSSEAPETTRSTTPTTTTTTESESESEESNESTEAPRTECERRRAASGSGGLVRGGWIPECSSEDGSFEKMQCEPNGHSCFCVDHRGIELPNSRMRSGKPDCESIATAGAPRTNECQGGPVPGPCSTSLQRWYYDESAKKCKTFHYSGCGGNGNNYATEHACHDRCAPVAQVAPKCERGEPLKTVTGAPINCAKRDCPSGYECSTVQGSAVCCPQNDKSVGALDSGRPAVGGDVCQMPKERGPCDHYELRFYYNPDNKECKYFFYGGCEGNGNNFEKVEDCEQRCNVTRAPRFGHISHPLNANQPLGTVPGIRVTTTTATTTRRSATTTTAKPTTAARTSTHSPTTTTKAAPLQKLFTLKPEMPDADLALLEVNRCKHPRDVGTCRGQFVRWFFNTESLECEVFTYSGCAGNGNNFATREECALTCSRLAPTTAQPLPDTVPPEVANVCLHDVDAGECNGVFKRFAFDGETENCRPFTYGGCGGNGNNFATIDECEQKCHGVKLPKGVEPSKVHTGVTTDAPIPPTINVCDHPVDKGPCAGTFQRFAFDQLTGDCLQFTYGGCGGNGNNFASATECRKECLDREKPSQKSTTSTAVVRCPPAPRCESGCTLLRDTHGCFTCDCPSRSLPPAPIPQSRAQCPKLDVDACVEPCIVFQNRKGCQECVCPLPTGPQLHRLPENRGPQTFDKRPLVELERPTVAPTRIQTRAPATFTTTTRRNGPQPPQSPMTMTEKCLQPVDPGPCSHFVDRYFFDPADGQCHPFKYGGCAGNRNHFFTLRECEIHCARFSPHPSPDAPQWPMREHFAAFIDTGYIPQINTQFNDKIENPDTPQLAEIPEQHSPSSKNTCKNWATPKMGPNLSPFKLRTTRIRERA</sequence>
<feature type="domain" description="Thyroglobulin type-1" evidence="7">
    <location>
        <begin position="116"/>
        <end position="181"/>
    </location>
</feature>
<evidence type="ECO:0000313" key="8">
    <source>
        <dbReference type="EMBL" id="CAJ0573102.1"/>
    </source>
</evidence>
<dbReference type="PROSITE" id="PS00484">
    <property type="entry name" value="THYROGLOBULIN_1_1"/>
    <property type="match status" value="1"/>
</dbReference>
<evidence type="ECO:0000256" key="5">
    <source>
        <dbReference type="SAM" id="MobiDB-lite"/>
    </source>
</evidence>
<dbReference type="SUPFAM" id="SSF57362">
    <property type="entry name" value="BPTI-like"/>
    <property type="match status" value="6"/>
</dbReference>
<feature type="domain" description="BPTI/Kunitz inhibitor" evidence="6">
    <location>
        <begin position="195"/>
        <end position="245"/>
    </location>
</feature>
<comment type="caution">
    <text evidence="8">The sequence shown here is derived from an EMBL/GenBank/DDBJ whole genome shotgun (WGS) entry which is preliminary data.</text>
</comment>
<dbReference type="Pfam" id="PF00086">
    <property type="entry name" value="Thyroglobulin_1"/>
    <property type="match status" value="1"/>
</dbReference>
<evidence type="ECO:0000259" key="7">
    <source>
        <dbReference type="PROSITE" id="PS51162"/>
    </source>
</evidence>
<evidence type="ECO:0000256" key="3">
    <source>
        <dbReference type="ARBA" id="ARBA00023157"/>
    </source>
</evidence>
<keyword evidence="2" id="KW-0722">Serine protease inhibitor</keyword>
<feature type="non-terminal residue" evidence="8">
    <location>
        <position position="1"/>
    </location>
</feature>
<organism evidence="8 9">
    <name type="scientific">Mesorhabditis spiculigera</name>
    <dbReference type="NCBI Taxonomy" id="96644"/>
    <lineage>
        <taxon>Eukaryota</taxon>
        <taxon>Metazoa</taxon>
        <taxon>Ecdysozoa</taxon>
        <taxon>Nematoda</taxon>
        <taxon>Chromadorea</taxon>
        <taxon>Rhabditida</taxon>
        <taxon>Rhabditina</taxon>
        <taxon>Rhabditomorpha</taxon>
        <taxon>Rhabditoidea</taxon>
        <taxon>Rhabditidae</taxon>
        <taxon>Mesorhabditinae</taxon>
        <taxon>Mesorhabditis</taxon>
    </lineage>
</organism>
<dbReference type="PROSITE" id="PS00280">
    <property type="entry name" value="BPTI_KUNITZ_1"/>
    <property type="match status" value="5"/>
</dbReference>
<dbReference type="Pfam" id="PF00014">
    <property type="entry name" value="Kunitz_BPTI"/>
    <property type="match status" value="6"/>
</dbReference>
<dbReference type="Gene3D" id="4.10.410.10">
    <property type="entry name" value="Pancreatic trypsin inhibitor Kunitz domain"/>
    <property type="match status" value="6"/>
</dbReference>
<dbReference type="FunFam" id="4.10.410.10:FF:000006">
    <property type="entry name" value="Serine peptidase inhibitor, Kunitz type 1"/>
    <property type="match status" value="1"/>
</dbReference>
<dbReference type="InterPro" id="IPR036880">
    <property type="entry name" value="Kunitz_BPTI_sf"/>
</dbReference>
<dbReference type="SMART" id="SM00131">
    <property type="entry name" value="KU"/>
    <property type="match status" value="6"/>
</dbReference>
<evidence type="ECO:0000256" key="1">
    <source>
        <dbReference type="ARBA" id="ARBA00022690"/>
    </source>
</evidence>
<feature type="compositionally biased region" description="Low complexity" evidence="5">
    <location>
        <begin position="84"/>
        <end position="100"/>
    </location>
</feature>
<feature type="compositionally biased region" description="Acidic residues" evidence="5">
    <location>
        <begin position="101"/>
        <end position="110"/>
    </location>
</feature>
<dbReference type="CDD" id="cd00191">
    <property type="entry name" value="TY"/>
    <property type="match status" value="1"/>
</dbReference>
<feature type="domain" description="BPTI/Kunitz inhibitor" evidence="6">
    <location>
        <begin position="455"/>
        <end position="505"/>
    </location>
</feature>
<dbReference type="PRINTS" id="PR00759">
    <property type="entry name" value="BASICPTASE"/>
</dbReference>
<feature type="disulfide bond" evidence="4">
    <location>
        <begin position="152"/>
        <end position="159"/>
    </location>
</feature>
<comment type="caution">
    <text evidence="4">Lacks conserved residue(s) required for the propagation of feature annotation.</text>
</comment>
<dbReference type="CDD" id="cd00109">
    <property type="entry name" value="Kunitz-type"/>
    <property type="match status" value="5"/>
</dbReference>
<dbReference type="InterPro" id="IPR000716">
    <property type="entry name" value="Thyroglobulin_1"/>
</dbReference>
<evidence type="ECO:0000259" key="6">
    <source>
        <dbReference type="PROSITE" id="PS50279"/>
    </source>
</evidence>
<evidence type="ECO:0000313" key="9">
    <source>
        <dbReference type="Proteomes" id="UP001177023"/>
    </source>
</evidence>
<dbReference type="Proteomes" id="UP001177023">
    <property type="component" value="Unassembled WGS sequence"/>
</dbReference>
<feature type="disulfide bond" evidence="4">
    <location>
        <begin position="161"/>
        <end position="181"/>
    </location>
</feature>
<keyword evidence="1" id="KW-0646">Protease inhibitor</keyword>
<feature type="region of interest" description="Disordered" evidence="5">
    <location>
        <begin position="1"/>
        <end position="24"/>
    </location>
</feature>
<dbReference type="SUPFAM" id="SSF57610">
    <property type="entry name" value="Thyroglobulin type-1 domain"/>
    <property type="match status" value="1"/>
</dbReference>
<dbReference type="FunFam" id="4.10.410.10:FF:000020">
    <property type="entry name" value="Collagen, type VI, alpha 3"/>
    <property type="match status" value="4"/>
</dbReference>
<keyword evidence="3 4" id="KW-1015">Disulfide bond</keyword>
<dbReference type="AlphaFoldDB" id="A0AA36FZS2"/>
<dbReference type="InterPro" id="IPR002223">
    <property type="entry name" value="Kunitz_BPTI"/>
</dbReference>
<feature type="domain" description="BPTI/Kunitz inhibitor" evidence="6">
    <location>
        <begin position="314"/>
        <end position="364"/>
    </location>
</feature>
<protein>
    <recommendedName>
        <fullName evidence="10">Papilin</fullName>
    </recommendedName>
</protein>
<dbReference type="InterPro" id="IPR050098">
    <property type="entry name" value="TFPI/VKTCI-like"/>
</dbReference>